<evidence type="ECO:0000313" key="17">
    <source>
        <dbReference type="Proteomes" id="UP001350748"/>
    </source>
</evidence>
<feature type="chain" id="PRO_5046355517" evidence="13">
    <location>
        <begin position="29"/>
        <end position="876"/>
    </location>
</feature>
<organism evidence="16 17">
    <name type="scientific">Methylocystis borbori</name>
    <dbReference type="NCBI Taxonomy" id="3118750"/>
    <lineage>
        <taxon>Bacteria</taxon>
        <taxon>Pseudomonadati</taxon>
        <taxon>Pseudomonadota</taxon>
        <taxon>Alphaproteobacteria</taxon>
        <taxon>Hyphomicrobiales</taxon>
        <taxon>Methylocystaceae</taxon>
        <taxon>Methylocystis</taxon>
    </lineage>
</organism>
<dbReference type="InterPro" id="IPR012910">
    <property type="entry name" value="Plug_dom"/>
</dbReference>
<dbReference type="InterPro" id="IPR037066">
    <property type="entry name" value="Plug_dom_sf"/>
</dbReference>
<reference evidence="16 17" key="1">
    <citation type="submission" date="2024-02" db="EMBL/GenBank/DDBJ databases">
        <authorList>
            <person name="Grouzdev D."/>
        </authorList>
    </citation>
    <scope>NUCLEOTIDE SEQUENCE [LARGE SCALE GENOMIC DNA]</scope>
    <source>
        <strain evidence="16 17">9N</strain>
    </source>
</reference>
<dbReference type="PANTHER" id="PTHR30069">
    <property type="entry name" value="TONB-DEPENDENT OUTER MEMBRANE RECEPTOR"/>
    <property type="match status" value="1"/>
</dbReference>
<keyword evidence="9 10" id="KW-0998">Cell outer membrane</keyword>
<keyword evidence="5 13" id="KW-0732">Signal</keyword>
<accession>A0ABU7XJH9</accession>
<dbReference type="EMBL" id="JAZHYN010000046">
    <property type="protein sequence ID" value="MEF3367543.1"/>
    <property type="molecule type" value="Genomic_DNA"/>
</dbReference>
<keyword evidence="2 10" id="KW-0813">Transport</keyword>
<keyword evidence="4 10" id="KW-0812">Transmembrane</keyword>
<evidence type="ECO:0000259" key="15">
    <source>
        <dbReference type="Pfam" id="PF07715"/>
    </source>
</evidence>
<evidence type="ECO:0000256" key="1">
    <source>
        <dbReference type="ARBA" id="ARBA00004571"/>
    </source>
</evidence>
<sequence>MSRQRLMRGVSAGALAFFALSEFGLVPAAAQQALPTIDVGGARRPVQRATARVAGPATTTNATPAPASAAPSIWAATLPDGKPAFVEKWQLPNTVASITRKQIERQINIVDTEDSVKYMPSLFVRKRNNGDTQAVLQTRTWGINSSARSLVYADDLLLTALIGNDNTIGAPRWGLVAPEEIERVDFLYGPYAAQYPGNSMGGVLKITTRMPEQLEVSAKDTLAVQDFSLYGTSKGLVNNVTSFFVGDKINNFSYTISGNWQRGSQQPLTYVTAPSGTFPTSAAVLYGYPGGYFATTKFGVPATVLGSAGNLANDQVNAKLKLAYDFTPTVRGTYTLGFWSNDGTSTPENYLYSGYGPVYGPIFNSANNRWGLQTSTLQSFGAAYYRVQEKMLVNAGAVKSNTGGLFDWEISASNFSYLQSDQVAPYSAAPVGYTATGKNTVYTGTYWSLFDAKGILRPDGVLTGHDISFGLHGDQFHLNNPTWLTTNWASGTASAYGVVSSIGNGTTRTQALWAQDAWRINDLYKLTVGVRGEHWQASDGYNQQLGSISVNGFGSTASLANMLPIYQPNLYSTRVSPKGSFQWTPDDKWTVTASVGMANRFPTARELYNLTSVTGSAPAANPNPNLRPEVALTKELSFERKIGGNGTARASLFDEEVRDAIISQSLYVTSGPLSTLTTGNVNVSRIRNTGVELAASRDDVLVKGLELLGSVTYVNSRIISDPTWSPAGGNNLDNGIWSVSGKNVPYVPKWRWTGVATYRPDDHWSFTLAARWQDRMWSTLSNNDRAHGVYGAFDRFFVVDTKIHYKWNERWAFDFGIDNIGNYKYFLFHPFPQRTFFFAAKYDYGANKHPERGIFYLDNEGGLPQNLFQPVALNWD</sequence>
<evidence type="ECO:0000256" key="4">
    <source>
        <dbReference type="ARBA" id="ARBA00022692"/>
    </source>
</evidence>
<evidence type="ECO:0000256" key="6">
    <source>
        <dbReference type="ARBA" id="ARBA00023065"/>
    </source>
</evidence>
<feature type="domain" description="TonB-dependent receptor plug" evidence="15">
    <location>
        <begin position="90"/>
        <end position="203"/>
    </location>
</feature>
<keyword evidence="16" id="KW-0675">Receptor</keyword>
<dbReference type="SUPFAM" id="SSF56935">
    <property type="entry name" value="Porins"/>
    <property type="match status" value="1"/>
</dbReference>
<dbReference type="Gene3D" id="2.170.130.10">
    <property type="entry name" value="TonB-dependent receptor, plug domain"/>
    <property type="match status" value="1"/>
</dbReference>
<proteinExistence type="inferred from homology"/>
<keyword evidence="3 10" id="KW-1134">Transmembrane beta strand</keyword>
<dbReference type="Proteomes" id="UP001350748">
    <property type="component" value="Unassembled WGS sequence"/>
</dbReference>
<feature type="compositionally biased region" description="Low complexity" evidence="12">
    <location>
        <begin position="54"/>
        <end position="68"/>
    </location>
</feature>
<dbReference type="RefSeq" id="WP_332082588.1">
    <property type="nucleotide sequence ID" value="NZ_JAZHYN010000046.1"/>
</dbReference>
<evidence type="ECO:0000256" key="9">
    <source>
        <dbReference type="ARBA" id="ARBA00023237"/>
    </source>
</evidence>
<gene>
    <name evidence="16" type="ORF">V3H18_13465</name>
</gene>
<keyword evidence="7 11" id="KW-0798">TonB box</keyword>
<evidence type="ECO:0000259" key="14">
    <source>
        <dbReference type="Pfam" id="PF00593"/>
    </source>
</evidence>
<dbReference type="PANTHER" id="PTHR30069:SF53">
    <property type="entry name" value="COLICIN I RECEPTOR-RELATED"/>
    <property type="match status" value="1"/>
</dbReference>
<evidence type="ECO:0000256" key="12">
    <source>
        <dbReference type="SAM" id="MobiDB-lite"/>
    </source>
</evidence>
<feature type="signal peptide" evidence="13">
    <location>
        <begin position="1"/>
        <end position="28"/>
    </location>
</feature>
<feature type="domain" description="TonB-dependent receptor-like beta-barrel" evidence="14">
    <location>
        <begin position="341"/>
        <end position="820"/>
    </location>
</feature>
<comment type="caution">
    <text evidence="16">The sequence shown here is derived from an EMBL/GenBank/DDBJ whole genome shotgun (WGS) entry which is preliminary data.</text>
</comment>
<evidence type="ECO:0000256" key="11">
    <source>
        <dbReference type="RuleBase" id="RU003357"/>
    </source>
</evidence>
<dbReference type="PROSITE" id="PS52016">
    <property type="entry name" value="TONB_DEPENDENT_REC_3"/>
    <property type="match status" value="1"/>
</dbReference>
<evidence type="ECO:0000256" key="7">
    <source>
        <dbReference type="ARBA" id="ARBA00023077"/>
    </source>
</evidence>
<name>A0ABU7XJH9_9HYPH</name>
<dbReference type="Pfam" id="PF07715">
    <property type="entry name" value="Plug"/>
    <property type="match status" value="1"/>
</dbReference>
<feature type="region of interest" description="Disordered" evidence="12">
    <location>
        <begin position="48"/>
        <end position="68"/>
    </location>
</feature>
<evidence type="ECO:0000256" key="5">
    <source>
        <dbReference type="ARBA" id="ARBA00022729"/>
    </source>
</evidence>
<evidence type="ECO:0000256" key="2">
    <source>
        <dbReference type="ARBA" id="ARBA00022448"/>
    </source>
</evidence>
<evidence type="ECO:0000256" key="3">
    <source>
        <dbReference type="ARBA" id="ARBA00022452"/>
    </source>
</evidence>
<protein>
    <submittedName>
        <fullName evidence="16">TonB-dependent receptor</fullName>
    </submittedName>
</protein>
<dbReference type="Pfam" id="PF00593">
    <property type="entry name" value="TonB_dep_Rec_b-barrel"/>
    <property type="match status" value="1"/>
</dbReference>
<comment type="subcellular location">
    <subcellularLocation>
        <location evidence="1 10">Cell outer membrane</location>
        <topology evidence="1 10">Multi-pass membrane protein</topology>
    </subcellularLocation>
</comment>
<dbReference type="InterPro" id="IPR036942">
    <property type="entry name" value="Beta-barrel_TonB_sf"/>
</dbReference>
<comment type="similarity">
    <text evidence="10 11">Belongs to the TonB-dependent receptor family.</text>
</comment>
<keyword evidence="8 10" id="KW-0472">Membrane</keyword>
<dbReference type="InterPro" id="IPR000531">
    <property type="entry name" value="Beta-barrel_TonB"/>
</dbReference>
<dbReference type="Gene3D" id="2.40.170.20">
    <property type="entry name" value="TonB-dependent receptor, beta-barrel domain"/>
    <property type="match status" value="1"/>
</dbReference>
<evidence type="ECO:0000313" key="16">
    <source>
        <dbReference type="EMBL" id="MEF3367543.1"/>
    </source>
</evidence>
<keyword evidence="17" id="KW-1185">Reference proteome</keyword>
<dbReference type="InterPro" id="IPR039426">
    <property type="entry name" value="TonB-dep_rcpt-like"/>
</dbReference>
<evidence type="ECO:0000256" key="13">
    <source>
        <dbReference type="SAM" id="SignalP"/>
    </source>
</evidence>
<evidence type="ECO:0000256" key="8">
    <source>
        <dbReference type="ARBA" id="ARBA00023136"/>
    </source>
</evidence>
<keyword evidence="6" id="KW-0406">Ion transport</keyword>
<evidence type="ECO:0000256" key="10">
    <source>
        <dbReference type="PROSITE-ProRule" id="PRU01360"/>
    </source>
</evidence>